<name>D1MWF0_TRIDM</name>
<organism evidence="8">
    <name type="scientific">Triatoma dimidiata</name>
    <name type="common">Kissing bug</name>
    <name type="synonym">Meccus dimidiatus</name>
    <dbReference type="NCBI Taxonomy" id="72491"/>
    <lineage>
        <taxon>Eukaryota</taxon>
        <taxon>Metazoa</taxon>
        <taxon>Ecdysozoa</taxon>
        <taxon>Arthropoda</taxon>
        <taxon>Hexapoda</taxon>
        <taxon>Insecta</taxon>
        <taxon>Pterygota</taxon>
        <taxon>Neoptera</taxon>
        <taxon>Paraneoptera</taxon>
        <taxon>Hemiptera</taxon>
        <taxon>Heteroptera</taxon>
        <taxon>Panheteroptera</taxon>
        <taxon>Cimicomorpha</taxon>
        <taxon>Reduviidae</taxon>
        <taxon>Triatominae</taxon>
        <taxon>Triatoma</taxon>
    </lineage>
</organism>
<dbReference type="GO" id="GO:0005576">
    <property type="term" value="C:extracellular region"/>
    <property type="evidence" value="ECO:0007669"/>
    <property type="project" value="UniProtKB-SubCell"/>
</dbReference>
<evidence type="ECO:0000256" key="1">
    <source>
        <dbReference type="ARBA" id="ARBA00004613"/>
    </source>
</evidence>
<proteinExistence type="evidence at transcript level"/>
<dbReference type="GO" id="GO:0090729">
    <property type="term" value="F:toxin activity"/>
    <property type="evidence" value="ECO:0007669"/>
    <property type="project" value="UniProtKB-KW"/>
</dbReference>
<accession>D1MWF0</accession>
<dbReference type="EMBL" id="AB470401">
    <property type="protein sequence ID" value="BAI50851.1"/>
    <property type="molecule type" value="mRNA"/>
</dbReference>
<dbReference type="SUPFAM" id="SSF50814">
    <property type="entry name" value="Lipocalins"/>
    <property type="match status" value="1"/>
</dbReference>
<evidence type="ECO:0000256" key="5">
    <source>
        <dbReference type="ARBA" id="ARBA00023240"/>
    </source>
</evidence>
<feature type="signal peptide" evidence="7">
    <location>
        <begin position="1"/>
        <end position="21"/>
    </location>
</feature>
<keyword evidence="2" id="KW-0964">Secreted</keyword>
<dbReference type="InterPro" id="IPR012674">
    <property type="entry name" value="Calycin"/>
</dbReference>
<protein>
    <recommendedName>
        <fullName evidence="9">Salivary lipocalin</fullName>
    </recommendedName>
</protein>
<dbReference type="Gene3D" id="2.40.128.20">
    <property type="match status" value="1"/>
</dbReference>
<comment type="subcellular location">
    <subcellularLocation>
        <location evidence="1">Secreted</location>
    </subcellularLocation>
</comment>
<dbReference type="InterPro" id="IPR005657">
    <property type="entry name" value="Triabi/Procalin"/>
</dbReference>
<evidence type="ECO:0000256" key="4">
    <source>
        <dbReference type="ARBA" id="ARBA00022729"/>
    </source>
</evidence>
<keyword evidence="3" id="KW-0800">Toxin</keyword>
<evidence type="ECO:0000256" key="6">
    <source>
        <dbReference type="ARBA" id="ARBA00034121"/>
    </source>
</evidence>
<keyword evidence="5" id="KW-1199">Hemostasis impairing toxin</keyword>
<evidence type="ECO:0000256" key="2">
    <source>
        <dbReference type="ARBA" id="ARBA00022525"/>
    </source>
</evidence>
<evidence type="ECO:0000313" key="8">
    <source>
        <dbReference type="EMBL" id="BAI50851.1"/>
    </source>
</evidence>
<feature type="chain" id="PRO_5003025361" description="Salivary lipocalin" evidence="7">
    <location>
        <begin position="22"/>
        <end position="193"/>
    </location>
</feature>
<sequence>MKTIIVLTIFGILTCAYPTNGENCAQEKALEDFDPSQFFNGTWYVVHSGKTGTTVCQKFSTNGIQGATTHIVETGNNKFEDYLKFQCDEANKKNKDPYSFKCKSYECGIDNIEFEIYFTFLSASYDDFALICTTITFTSGKKDKEYELLVLKRKIDLDVIDNCRRTYYLTEFEKMSLSSKFLSKKENIKMLSF</sequence>
<evidence type="ECO:0008006" key="9">
    <source>
        <dbReference type="Google" id="ProtNLM"/>
    </source>
</evidence>
<reference evidence="8" key="1">
    <citation type="journal article" date="2010" name="Infect. Genet. Evol.">
        <title>A repertoire of the dominant transcripts from the salivary glands of the blood-sucking bug, Triatoma dimidiata, a vector of Chagas disease.</title>
        <authorList>
            <person name="Kato H."/>
            <person name="Jochim R.C."/>
            <person name="Gomez E.A."/>
            <person name="Sakoda R."/>
            <person name="Iwata H."/>
            <person name="Valenzuela J.G."/>
            <person name="Hashiguchi Y."/>
        </authorList>
    </citation>
    <scope>NUCLEOTIDE SEQUENCE</scope>
    <source>
        <tissue evidence="8">Salivary gland</tissue>
    </source>
</reference>
<dbReference type="Pfam" id="PF03973">
    <property type="entry name" value="Triabin"/>
    <property type="match status" value="1"/>
</dbReference>
<dbReference type="MEROPS" id="I59.001"/>
<evidence type="ECO:0000256" key="7">
    <source>
        <dbReference type="SAM" id="SignalP"/>
    </source>
</evidence>
<keyword evidence="4 7" id="KW-0732">Signal</keyword>
<evidence type="ECO:0000256" key="3">
    <source>
        <dbReference type="ARBA" id="ARBA00022656"/>
    </source>
</evidence>
<dbReference type="AlphaFoldDB" id="D1MWF0"/>
<comment type="similarity">
    <text evidence="6">Belongs to the calycin superfamily. Triabin family.</text>
</comment>
<dbReference type="GO" id="GO:0030682">
    <property type="term" value="P:symbiont-mediated perturbation of host defenses"/>
    <property type="evidence" value="ECO:0007669"/>
    <property type="project" value="InterPro"/>
</dbReference>